<evidence type="ECO:0000313" key="2">
    <source>
        <dbReference type="Proteomes" id="UP001140074"/>
    </source>
</evidence>
<dbReference type="AlphaFoldDB" id="A0A9W8IR52"/>
<evidence type="ECO:0000313" key="1">
    <source>
        <dbReference type="EMBL" id="KAJ2863695.1"/>
    </source>
</evidence>
<dbReference type="EMBL" id="JANBUY010000113">
    <property type="protein sequence ID" value="KAJ2863695.1"/>
    <property type="molecule type" value="Genomic_DNA"/>
</dbReference>
<name>A0A9W8IR52_9FUNG</name>
<sequence length="460" mass="52317">MVDDSVYIKRRPLPQINVYSGRYNPHLVRELNIKLDIDSIVTGDTLRQLSRASYNEGIFPLIRTIHFEIFMLEPPEDEYVGYPDDTRAHANVVDFVQHIRRMTPATNKIWTLIKYGQGGLTRHLKNHSGDLMTQLYQIGSQVQHSSSEPSVFNMDQVASVRNLVHLDYYTEKNCEHLAQLVRQNAPSLQYLRIVICEPLDIAEFIRDESGAYVEYPCLHTMEHQVMADLPDLLPAFEGAAPFPSLRRLIFRTEYSYGDDTPFRGNAATLESLRLVMEESTLDALSDCKIFTRTSHPKLQRVETKFMIDDMQGRSDIARALVQFVLGIAPHASITPVQLWDVVSLIGSLPLLSDLHTQLPTLGDMPTGTSSATLPAYVRSKYAPMGKRFRCWRLDCELLCVTEESAQCVLLLALICPNFGCAALLDSERGKFMDMLEATTYSDEFIQYGPRLLIEIYEKKK</sequence>
<gene>
    <name evidence="1" type="ORF">GGH94_003422</name>
</gene>
<organism evidence="1 2">
    <name type="scientific">Coemansia aciculifera</name>
    <dbReference type="NCBI Taxonomy" id="417176"/>
    <lineage>
        <taxon>Eukaryota</taxon>
        <taxon>Fungi</taxon>
        <taxon>Fungi incertae sedis</taxon>
        <taxon>Zoopagomycota</taxon>
        <taxon>Kickxellomycotina</taxon>
        <taxon>Kickxellomycetes</taxon>
        <taxon>Kickxellales</taxon>
        <taxon>Kickxellaceae</taxon>
        <taxon>Coemansia</taxon>
    </lineage>
</organism>
<comment type="caution">
    <text evidence="1">The sequence shown here is derived from an EMBL/GenBank/DDBJ whole genome shotgun (WGS) entry which is preliminary data.</text>
</comment>
<keyword evidence="2" id="KW-1185">Reference proteome</keyword>
<dbReference type="Proteomes" id="UP001140074">
    <property type="component" value="Unassembled WGS sequence"/>
</dbReference>
<protein>
    <submittedName>
        <fullName evidence="1">Uncharacterized protein</fullName>
    </submittedName>
</protein>
<reference evidence="1" key="1">
    <citation type="submission" date="2022-07" db="EMBL/GenBank/DDBJ databases">
        <title>Phylogenomic reconstructions and comparative analyses of Kickxellomycotina fungi.</title>
        <authorList>
            <person name="Reynolds N.K."/>
            <person name="Stajich J.E."/>
            <person name="Barry K."/>
            <person name="Grigoriev I.V."/>
            <person name="Crous P."/>
            <person name="Smith M.E."/>
        </authorList>
    </citation>
    <scope>NUCLEOTIDE SEQUENCE</scope>
    <source>
        <strain evidence="1">RSA 476</strain>
    </source>
</reference>
<accession>A0A9W8IR52</accession>
<proteinExistence type="predicted"/>